<dbReference type="SUPFAM" id="SSF54060">
    <property type="entry name" value="His-Me finger endonucleases"/>
    <property type="match status" value="1"/>
</dbReference>
<feature type="region of interest" description="Disordered" evidence="3">
    <location>
        <begin position="86"/>
        <end position="115"/>
    </location>
</feature>
<dbReference type="Gene3D" id="3.30.1360.180">
    <property type="match status" value="1"/>
</dbReference>
<dbReference type="SUPFAM" id="SSF53649">
    <property type="entry name" value="Alkaline phosphatase-like"/>
    <property type="match status" value="1"/>
</dbReference>
<feature type="compositionally biased region" description="Low complexity" evidence="3">
    <location>
        <begin position="86"/>
        <end position="100"/>
    </location>
</feature>
<dbReference type="FunCoup" id="B3S3W2">
    <property type="interactions" value="280"/>
</dbReference>
<organism evidence="7 8">
    <name type="scientific">Trichoplax adhaerens</name>
    <name type="common">Trichoplax reptans</name>
    <dbReference type="NCBI Taxonomy" id="10228"/>
    <lineage>
        <taxon>Eukaryota</taxon>
        <taxon>Metazoa</taxon>
        <taxon>Placozoa</taxon>
        <taxon>Uniplacotomia</taxon>
        <taxon>Trichoplacea</taxon>
        <taxon>Trichoplacidae</taxon>
        <taxon>Trichoplax</taxon>
    </lineage>
</organism>
<dbReference type="InterPro" id="IPR017850">
    <property type="entry name" value="Alkaline_phosphatase_core_sf"/>
</dbReference>
<dbReference type="Gene3D" id="3.40.720.10">
    <property type="entry name" value="Alkaline Phosphatase, subunit A"/>
    <property type="match status" value="1"/>
</dbReference>
<dbReference type="STRING" id="10228.B3S3W2"/>
<dbReference type="GeneID" id="6756293"/>
<feature type="compositionally biased region" description="Polar residues" evidence="3">
    <location>
        <begin position="101"/>
        <end position="115"/>
    </location>
</feature>
<dbReference type="InterPro" id="IPR044929">
    <property type="entry name" value="DNA/RNA_non-sp_Endonuclease_sf"/>
</dbReference>
<evidence type="ECO:0000259" key="6">
    <source>
        <dbReference type="SMART" id="SM00892"/>
    </source>
</evidence>
<reference evidence="7 8" key="1">
    <citation type="journal article" date="2008" name="Nature">
        <title>The Trichoplax genome and the nature of placozoans.</title>
        <authorList>
            <person name="Srivastava M."/>
            <person name="Begovic E."/>
            <person name="Chapman J."/>
            <person name="Putnam N.H."/>
            <person name="Hellsten U."/>
            <person name="Kawashima T."/>
            <person name="Kuo A."/>
            <person name="Mitros T."/>
            <person name="Salamov A."/>
            <person name="Carpenter M.L."/>
            <person name="Signorovitch A.Y."/>
            <person name="Moreno M.A."/>
            <person name="Kamm K."/>
            <person name="Grimwood J."/>
            <person name="Schmutz J."/>
            <person name="Shapiro H."/>
            <person name="Grigoriev I.V."/>
            <person name="Buss L.W."/>
            <person name="Schierwater B."/>
            <person name="Dellaporta S.L."/>
            <person name="Rokhsar D.S."/>
        </authorList>
    </citation>
    <scope>NUCLEOTIDE SEQUENCE [LARGE SCALE GENOMIC DNA]</scope>
    <source>
        <strain evidence="7 8">Grell-BS-1999</strain>
    </source>
</reference>
<dbReference type="RefSeq" id="XP_002115081.1">
    <property type="nucleotide sequence ID" value="XM_002115045.1"/>
</dbReference>
<dbReference type="EMBL" id="DS985249">
    <property type="protein sequence ID" value="EDV22537.1"/>
    <property type="molecule type" value="Genomic_DNA"/>
</dbReference>
<dbReference type="PhylomeDB" id="B3S3W2"/>
<dbReference type="PANTHER" id="PTHR10151">
    <property type="entry name" value="ECTONUCLEOTIDE PYROPHOSPHATASE/PHOSPHODIESTERASE"/>
    <property type="match status" value="1"/>
</dbReference>
<accession>B3S3W2</accession>
<dbReference type="InterPro" id="IPR044925">
    <property type="entry name" value="His-Me_finger_sf"/>
</dbReference>
<dbReference type="GO" id="GO:0003676">
    <property type="term" value="F:nucleic acid binding"/>
    <property type="evidence" value="ECO:0007669"/>
    <property type="project" value="InterPro"/>
</dbReference>
<evidence type="ECO:0000256" key="3">
    <source>
        <dbReference type="SAM" id="MobiDB-lite"/>
    </source>
</evidence>
<keyword evidence="1" id="KW-0378">Hydrolase</keyword>
<name>B3S3W2_TRIAD</name>
<dbReference type="SMART" id="SM00892">
    <property type="entry name" value="Endonuclease_NS"/>
    <property type="match status" value="1"/>
</dbReference>
<dbReference type="InterPro" id="IPR001604">
    <property type="entry name" value="Endo_G_ENPP1-like_dom"/>
</dbReference>
<keyword evidence="4" id="KW-0472">Membrane</keyword>
<evidence type="ECO:0000313" key="8">
    <source>
        <dbReference type="Proteomes" id="UP000009022"/>
    </source>
</evidence>
<dbReference type="Proteomes" id="UP000009022">
    <property type="component" value="Unassembled WGS sequence"/>
</dbReference>
<keyword evidence="4" id="KW-1133">Transmembrane helix</keyword>
<dbReference type="HOGENOM" id="CLU_012256_0_1_1"/>
<evidence type="ECO:0000256" key="2">
    <source>
        <dbReference type="ARBA" id="ARBA00023180"/>
    </source>
</evidence>
<keyword evidence="8" id="KW-1185">Reference proteome</keyword>
<feature type="domain" description="DNA/RNA non-specific endonuclease/pyrophosphatase/phosphodiesterase" evidence="6">
    <location>
        <begin position="571"/>
        <end position="801"/>
    </location>
</feature>
<evidence type="ECO:0000256" key="4">
    <source>
        <dbReference type="SAM" id="Phobius"/>
    </source>
</evidence>
<dbReference type="Pfam" id="PF01663">
    <property type="entry name" value="Phosphodiest"/>
    <property type="match status" value="1"/>
</dbReference>
<protein>
    <recommendedName>
        <fullName evidence="9">Extracellular Endonuclease subunit A domain-containing protein</fullName>
    </recommendedName>
</protein>
<dbReference type="CTD" id="6756293"/>
<gene>
    <name evidence="7" type="ORF">TRIADDRAFT_58867</name>
</gene>
<dbReference type="CDD" id="cd00091">
    <property type="entry name" value="NUC"/>
    <property type="match status" value="1"/>
</dbReference>
<evidence type="ECO:0008006" key="9">
    <source>
        <dbReference type="Google" id="ProtNLM"/>
    </source>
</evidence>
<evidence type="ECO:0000259" key="5">
    <source>
        <dbReference type="SMART" id="SM00477"/>
    </source>
</evidence>
<dbReference type="CDD" id="cd16018">
    <property type="entry name" value="Enpp"/>
    <property type="match status" value="1"/>
</dbReference>
<dbReference type="GO" id="GO:0046872">
    <property type="term" value="F:metal ion binding"/>
    <property type="evidence" value="ECO:0007669"/>
    <property type="project" value="InterPro"/>
</dbReference>
<dbReference type="PANTHER" id="PTHR10151:SF114">
    <property type="entry name" value="ECTONUCLEOTIDE PYROPHOSPHATASE_PHOSPHODIESTERASE C27A7.3"/>
    <property type="match status" value="1"/>
</dbReference>
<feature type="transmembrane region" description="Helical" evidence="4">
    <location>
        <begin position="53"/>
        <end position="77"/>
    </location>
</feature>
<dbReference type="OrthoDB" id="415411at2759"/>
<evidence type="ECO:0000256" key="1">
    <source>
        <dbReference type="ARBA" id="ARBA00022801"/>
    </source>
</evidence>
<dbReference type="AlphaFoldDB" id="B3S3W2"/>
<evidence type="ECO:0000313" key="7">
    <source>
        <dbReference type="EMBL" id="EDV22537.1"/>
    </source>
</evidence>
<dbReference type="InterPro" id="IPR002591">
    <property type="entry name" value="Phosphodiest/P_Trfase"/>
</dbReference>
<dbReference type="InParanoid" id="B3S3W2"/>
<feature type="domain" description="ENPP1-3/EXOG-like endonuclease/phosphodiesterase" evidence="5">
    <location>
        <begin position="572"/>
        <end position="801"/>
    </location>
</feature>
<feature type="transmembrane region" description="Helical" evidence="4">
    <location>
        <begin position="6"/>
        <end position="25"/>
    </location>
</feature>
<keyword evidence="2" id="KW-0325">Glycoprotein</keyword>
<dbReference type="OMA" id="RAHIFEA"/>
<dbReference type="eggNOG" id="KOG2645">
    <property type="taxonomic scope" value="Eukaryota"/>
</dbReference>
<proteinExistence type="predicted"/>
<dbReference type="Gene3D" id="3.40.570.10">
    <property type="entry name" value="Extracellular Endonuclease, subunit A"/>
    <property type="match status" value="1"/>
</dbReference>
<dbReference type="Pfam" id="PF01223">
    <property type="entry name" value="Endonuclease_NS"/>
    <property type="match status" value="1"/>
</dbReference>
<dbReference type="SMART" id="SM00477">
    <property type="entry name" value="NUC"/>
    <property type="match status" value="1"/>
</dbReference>
<sequence>MPDNMVISQLMILIYKYVIVFPNYFELLEQQVDKNGNIEEYEKKYRLRNRRKTAFMMVLSALALLLAFTGGFVIGWFSSDKGFDQSNQGNNNSNNNSSNQFTASPPRSTIPVNSGPPSIDASICSAKRKPLIVVSVDGFRWDYFKRGLSPMLTQFASRGVRAEYMQSCFPTKTFPNHYTIVTGLYPAHHGIVANTFYDPELGETFYIGSRNNNQSKWWGGEPIWVTAKKNNLKSASFYWAGSEAKIQGYRPDYWFPYDRSVSFIDRVNQLFKWLEMPADRRPMIITMYFDQPDRVGHLYGPDSNQVDYEIKRVDDILGAIFSGLKERGLEDCVNIIVTSDHGMRKTCCKRVVYLDQLIDIGHYNIINRGPFGGIRIHGGNATELVQKLKCKFKHWSVYKKEELPYRLHYCNNSRIPDVIIMPNENWLVGSTYNPADTSCNGANHGWDNLDPDMRTIFFAAGPGFKKSLTIKPFKNIELYNIMAALLSIKPAKNDGTIGRLNFILQNSTAAATQIAGQLGSVCRVPQDHNVYIDRENCSDCVCPDCKKESENRNFPWGIPRYRASLDTCTLYQNHYITGYSNTFHVPLFVGYHLTDTESLRPLSRIDCFRRDSRLNVAAQTSNCSNYYRSGYNRGHLAPNGDMSFDLEAQANTFILSNIAPQVYAFNAGPWLDLEKLTRDWARLFGSIYVISGSIVKADWKTVVGNPSYWLKGDIGSVVIPTHFYKILAKCQDSDQLLCDSSVMTAKPCKGKIDVIAFILPHIKSFAPQCQTYNSYLFSHVASVRDIEELTGINFFPNMAPDLQDRIESEAATEMWTTF</sequence>
<dbReference type="InterPro" id="IPR020821">
    <property type="entry name" value="ENPP1-3/EXOG-like_nuc-like"/>
</dbReference>
<keyword evidence="4" id="KW-0812">Transmembrane</keyword>
<dbReference type="KEGG" id="tad:TRIADDRAFT_58867"/>
<dbReference type="GO" id="GO:0016787">
    <property type="term" value="F:hydrolase activity"/>
    <property type="evidence" value="ECO:0000318"/>
    <property type="project" value="GO_Central"/>
</dbReference>